<name>A0A166A3M5_9AGAM</name>
<dbReference type="AlphaFoldDB" id="A0A166A3M5"/>
<feature type="compositionally biased region" description="Basic and acidic residues" evidence="1">
    <location>
        <begin position="540"/>
        <end position="552"/>
    </location>
</feature>
<feature type="compositionally biased region" description="Low complexity" evidence="1">
    <location>
        <begin position="115"/>
        <end position="146"/>
    </location>
</feature>
<evidence type="ECO:0000256" key="1">
    <source>
        <dbReference type="SAM" id="MobiDB-lite"/>
    </source>
</evidence>
<feature type="compositionally biased region" description="Basic and acidic residues" evidence="1">
    <location>
        <begin position="101"/>
        <end position="114"/>
    </location>
</feature>
<feature type="compositionally biased region" description="Low complexity" evidence="1">
    <location>
        <begin position="238"/>
        <end position="249"/>
    </location>
</feature>
<dbReference type="Proteomes" id="UP000076798">
    <property type="component" value="Unassembled WGS sequence"/>
</dbReference>
<dbReference type="EMBL" id="KV428160">
    <property type="protein sequence ID" value="KZT34925.1"/>
    <property type="molecule type" value="Genomic_DNA"/>
</dbReference>
<feature type="compositionally biased region" description="Basic and acidic residues" evidence="1">
    <location>
        <begin position="193"/>
        <end position="210"/>
    </location>
</feature>
<protein>
    <submittedName>
        <fullName evidence="2">Uncharacterized protein</fullName>
    </submittedName>
</protein>
<feature type="compositionally biased region" description="Low complexity" evidence="1">
    <location>
        <begin position="395"/>
        <end position="430"/>
    </location>
</feature>
<evidence type="ECO:0000313" key="3">
    <source>
        <dbReference type="Proteomes" id="UP000076798"/>
    </source>
</evidence>
<sequence length="552" mass="58246">MSSPGHPPRLQLALPSSTTSFKRSFEQFGFELDDSSPGSATNQVEHGGAVGTASAVGPSSSGLGHSRSGIMDGTTSFGGTGSGFGFNNGSNSYGRGATLGRQDRNKRARSDTSERSPSSFSASLSSVRDGRVSALSATASLSTSVSESDEGEESFTTAHTSLNLSPIEGVSPIRISGLFEPSARLVNVQAEDVNEHREDRAQDVDMHDVLESPPSPTLPQAQVQRLPATPSPPPAPTTLPTRSLLSALPFHEPPTSPAPSQSLESSRASSSARPIPPRINTFERWATDRFRSAATPSPTTAVSINTETRGLPEQDFFGPGSLGRMTPPWLRRALPSVDTSGPNLLDVIDQASSVASDSSSVDMERVSSDPGSQQSSHSHSFLTDVISHNFQRGDTSSASSPSRRPLPRTPLELPAPSSSTAPMPSPSLLTPSTLAARRYIESPLLPLPPAPGMGASVTWAYDDSLGEWWHRAAGTPDAGESSSQEARGPMPRIRRQEFLQLAPSPSPTRLRFGLMSPADRTGRSGTGAVSGSENGGPLDSPRELREYRSSFL</sequence>
<keyword evidence="3" id="KW-1185">Reference proteome</keyword>
<reference evidence="2 3" key="1">
    <citation type="journal article" date="2016" name="Mol. Biol. Evol.">
        <title>Comparative Genomics of Early-Diverging Mushroom-Forming Fungi Provides Insights into the Origins of Lignocellulose Decay Capabilities.</title>
        <authorList>
            <person name="Nagy L.G."/>
            <person name="Riley R."/>
            <person name="Tritt A."/>
            <person name="Adam C."/>
            <person name="Daum C."/>
            <person name="Floudas D."/>
            <person name="Sun H."/>
            <person name="Yadav J.S."/>
            <person name="Pangilinan J."/>
            <person name="Larsson K.H."/>
            <person name="Matsuura K."/>
            <person name="Barry K."/>
            <person name="Labutti K."/>
            <person name="Kuo R."/>
            <person name="Ohm R.A."/>
            <person name="Bhattacharya S.S."/>
            <person name="Shirouzu T."/>
            <person name="Yoshinaga Y."/>
            <person name="Martin F.M."/>
            <person name="Grigoriev I.V."/>
            <person name="Hibbett D.S."/>
        </authorList>
    </citation>
    <scope>NUCLEOTIDE SEQUENCE [LARGE SCALE GENOMIC DNA]</scope>
    <source>
        <strain evidence="2 3">HHB10207 ss-3</strain>
    </source>
</reference>
<feature type="region of interest" description="Disordered" evidence="1">
    <location>
        <begin position="190"/>
        <end position="323"/>
    </location>
</feature>
<feature type="region of interest" description="Disordered" evidence="1">
    <location>
        <begin position="28"/>
        <end position="166"/>
    </location>
</feature>
<dbReference type="OrthoDB" id="3271219at2759"/>
<feature type="compositionally biased region" description="Polar residues" evidence="1">
    <location>
        <begin position="154"/>
        <end position="164"/>
    </location>
</feature>
<gene>
    <name evidence="2" type="ORF">SISSUDRAFT_225179</name>
</gene>
<accession>A0A166A3M5</accession>
<organism evidence="2 3">
    <name type="scientific">Sistotremastrum suecicum HHB10207 ss-3</name>
    <dbReference type="NCBI Taxonomy" id="1314776"/>
    <lineage>
        <taxon>Eukaryota</taxon>
        <taxon>Fungi</taxon>
        <taxon>Dikarya</taxon>
        <taxon>Basidiomycota</taxon>
        <taxon>Agaricomycotina</taxon>
        <taxon>Agaricomycetes</taxon>
        <taxon>Sistotremastrales</taxon>
        <taxon>Sistotremastraceae</taxon>
        <taxon>Sistotremastrum</taxon>
    </lineage>
</organism>
<feature type="compositionally biased region" description="Gly residues" evidence="1">
    <location>
        <begin position="76"/>
        <end position="86"/>
    </location>
</feature>
<feature type="region of interest" description="Disordered" evidence="1">
    <location>
        <begin position="471"/>
        <end position="552"/>
    </location>
</feature>
<feature type="compositionally biased region" description="Polar residues" evidence="1">
    <location>
        <begin position="294"/>
        <end position="308"/>
    </location>
</feature>
<feature type="region of interest" description="Disordered" evidence="1">
    <location>
        <begin position="353"/>
        <end position="430"/>
    </location>
</feature>
<evidence type="ECO:0000313" key="2">
    <source>
        <dbReference type="EMBL" id="KZT34925.1"/>
    </source>
</evidence>
<proteinExistence type="predicted"/>
<feature type="compositionally biased region" description="Low complexity" evidence="1">
    <location>
        <begin position="258"/>
        <end position="273"/>
    </location>
</feature>